<comment type="caution">
    <text evidence="1">The sequence shown here is derived from an EMBL/GenBank/DDBJ whole genome shotgun (WGS) entry which is preliminary data.</text>
</comment>
<gene>
    <name evidence="1" type="ORF">FH603_3037</name>
</gene>
<protein>
    <recommendedName>
        <fullName evidence="3">Lipocalin-like domain-containing protein</fullName>
    </recommendedName>
</protein>
<dbReference type="Proteomes" id="UP000700732">
    <property type="component" value="Unassembled WGS sequence"/>
</dbReference>
<name>A0ABR6W8P0_9BACT</name>
<dbReference type="EMBL" id="VFIA01000017">
    <property type="protein sequence ID" value="MBC3792523.1"/>
    <property type="molecule type" value="Genomic_DNA"/>
</dbReference>
<evidence type="ECO:0008006" key="3">
    <source>
        <dbReference type="Google" id="ProtNLM"/>
    </source>
</evidence>
<sequence length="169" mass="18243">MKNLISERPMAWMLVMAMPLWFGSCKKDAGETVTPTATSIEGNYKVSALKVNPKVQGFEDLLPVYSLLIGTTCLSDITVSFKSGGVVSTDSPASCQSNSDDIANATGIDSNSKWVSSGTKLTITDSDQTTTTYDVSFSGANMQLAWQEDDIDATGKPFKQGYTMELKRL</sequence>
<keyword evidence="2" id="KW-1185">Reference proteome</keyword>
<dbReference type="RefSeq" id="WP_186738296.1">
    <property type="nucleotide sequence ID" value="NZ_VFIA01000017.1"/>
</dbReference>
<accession>A0ABR6W8P0</accession>
<organism evidence="1 2">
    <name type="scientific">Spirosoma utsteinense</name>
    <dbReference type="NCBI Taxonomy" id="2585773"/>
    <lineage>
        <taxon>Bacteria</taxon>
        <taxon>Pseudomonadati</taxon>
        <taxon>Bacteroidota</taxon>
        <taxon>Cytophagia</taxon>
        <taxon>Cytophagales</taxon>
        <taxon>Cytophagaceae</taxon>
        <taxon>Spirosoma</taxon>
    </lineage>
</organism>
<proteinExistence type="predicted"/>
<reference evidence="1 2" key="1">
    <citation type="submission" date="2019-06" db="EMBL/GenBank/DDBJ databases">
        <title>Spirosoma utsteinense sp. nov. isolated from Antarctic ice-free soils.</title>
        <authorList>
            <person name="Tahon G."/>
        </authorList>
    </citation>
    <scope>NUCLEOTIDE SEQUENCE [LARGE SCALE GENOMIC DNA]</scope>
    <source>
        <strain evidence="1 2">LMG 31447</strain>
    </source>
</reference>
<dbReference type="PROSITE" id="PS51257">
    <property type="entry name" value="PROKAR_LIPOPROTEIN"/>
    <property type="match status" value="1"/>
</dbReference>
<evidence type="ECO:0000313" key="2">
    <source>
        <dbReference type="Proteomes" id="UP000700732"/>
    </source>
</evidence>
<evidence type="ECO:0000313" key="1">
    <source>
        <dbReference type="EMBL" id="MBC3792523.1"/>
    </source>
</evidence>